<evidence type="ECO:0000313" key="9">
    <source>
        <dbReference type="EnsemblPlants" id="AET7Gv20369200.10"/>
    </source>
</evidence>
<dbReference type="InterPro" id="IPR011009">
    <property type="entry name" value="Kinase-like_dom_sf"/>
</dbReference>
<dbReference type="SUPFAM" id="SSF54277">
    <property type="entry name" value="CAD &amp; PB1 domains"/>
    <property type="match status" value="1"/>
</dbReference>
<dbReference type="PROSITE" id="PS00107">
    <property type="entry name" value="PROTEIN_KINASE_ATP"/>
    <property type="match status" value="1"/>
</dbReference>
<name>A0A453QXL3_AEGTS</name>
<dbReference type="PRINTS" id="PR00109">
    <property type="entry name" value="TYRKINASE"/>
</dbReference>
<keyword evidence="4" id="KW-0418">Kinase</keyword>
<dbReference type="FunFam" id="1.10.510.10:FF:000142">
    <property type="entry name" value="Octicosapeptide/phox/Bem1p domain kinase superfamily protein"/>
    <property type="match status" value="1"/>
</dbReference>
<protein>
    <recommendedName>
        <fullName evidence="8">Protein kinase domain-containing protein</fullName>
    </recommendedName>
</protein>
<dbReference type="CDD" id="cd13999">
    <property type="entry name" value="STKc_MAP3K-like"/>
    <property type="match status" value="1"/>
</dbReference>
<dbReference type="PANTHER" id="PTHR23257:SF908">
    <property type="entry name" value="OS06G0181200 PROTEIN"/>
    <property type="match status" value="1"/>
</dbReference>
<dbReference type="InterPro" id="IPR008271">
    <property type="entry name" value="Ser/Thr_kinase_AS"/>
</dbReference>
<evidence type="ECO:0000256" key="2">
    <source>
        <dbReference type="ARBA" id="ARBA00022679"/>
    </source>
</evidence>
<dbReference type="Gene3D" id="3.30.200.20">
    <property type="entry name" value="Phosphorylase Kinase, domain 1"/>
    <property type="match status" value="1"/>
</dbReference>
<organism evidence="9 10">
    <name type="scientific">Aegilops tauschii subsp. strangulata</name>
    <name type="common">Goatgrass</name>
    <dbReference type="NCBI Taxonomy" id="200361"/>
    <lineage>
        <taxon>Eukaryota</taxon>
        <taxon>Viridiplantae</taxon>
        <taxon>Streptophyta</taxon>
        <taxon>Embryophyta</taxon>
        <taxon>Tracheophyta</taxon>
        <taxon>Spermatophyta</taxon>
        <taxon>Magnoliopsida</taxon>
        <taxon>Liliopsida</taxon>
        <taxon>Poales</taxon>
        <taxon>Poaceae</taxon>
        <taxon>BOP clade</taxon>
        <taxon>Pooideae</taxon>
        <taxon>Triticodae</taxon>
        <taxon>Triticeae</taxon>
        <taxon>Triticinae</taxon>
        <taxon>Aegilops</taxon>
    </lineage>
</organism>
<feature type="binding site" evidence="6">
    <location>
        <position position="960"/>
    </location>
    <ligand>
        <name>ATP</name>
        <dbReference type="ChEBI" id="CHEBI:30616"/>
    </ligand>
</feature>
<feature type="domain" description="Protein kinase" evidence="8">
    <location>
        <begin position="923"/>
        <end position="1189"/>
    </location>
</feature>
<dbReference type="GO" id="GO:0007165">
    <property type="term" value="P:signal transduction"/>
    <property type="evidence" value="ECO:0007669"/>
    <property type="project" value="TreeGrafter"/>
</dbReference>
<feature type="compositionally biased region" description="Basic and acidic residues" evidence="7">
    <location>
        <begin position="871"/>
        <end position="900"/>
    </location>
</feature>
<dbReference type="CDD" id="cd06410">
    <property type="entry name" value="PB1_UP2"/>
    <property type="match status" value="1"/>
</dbReference>
<keyword evidence="10" id="KW-1185">Reference proteome</keyword>
<dbReference type="Pfam" id="PF00564">
    <property type="entry name" value="PB1"/>
    <property type="match status" value="1"/>
</dbReference>
<keyword evidence="5 6" id="KW-0067">ATP-binding</keyword>
<proteinExistence type="predicted"/>
<dbReference type="Gramene" id="AET7Gv20369200.10">
    <property type="protein sequence ID" value="AET7Gv20369200.10"/>
    <property type="gene ID" value="AET7Gv20369200"/>
</dbReference>
<dbReference type="Proteomes" id="UP000015105">
    <property type="component" value="Chromosome 7D"/>
</dbReference>
<dbReference type="PROSITE" id="PS00108">
    <property type="entry name" value="PROTEIN_KINASE_ST"/>
    <property type="match status" value="1"/>
</dbReference>
<dbReference type="SMART" id="SM00220">
    <property type="entry name" value="S_TKc"/>
    <property type="match status" value="1"/>
</dbReference>
<keyword evidence="3 6" id="KW-0547">Nucleotide-binding</keyword>
<evidence type="ECO:0000256" key="3">
    <source>
        <dbReference type="ARBA" id="ARBA00022741"/>
    </source>
</evidence>
<evidence type="ECO:0000259" key="8">
    <source>
        <dbReference type="PROSITE" id="PS50011"/>
    </source>
</evidence>
<dbReference type="AlphaFoldDB" id="A0A453QXL3"/>
<dbReference type="InterPro" id="IPR017441">
    <property type="entry name" value="Protein_kinase_ATP_BS"/>
</dbReference>
<evidence type="ECO:0000256" key="1">
    <source>
        <dbReference type="ARBA" id="ARBA00022527"/>
    </source>
</evidence>
<sequence length="1200" mass="128973">GRIAPRSGDGALRYVGGQMRLISVPRAASFADLMRKVEAVDDAAGPAPAAAGGGALVKYQLPGEDLDSLVSVSCAEDYDNMLEEYEKLAAAAPDGSAKLRVFLFPADSASGSGSHPAAVDEAGQRYIDAINCVSADAVRRRESGSSAHNSEASEPAGLAEGMSPRAVPPPSVPPEYLYSAGSHTNHASPFPQSLGFSAVAASAPAMGIPAHKPVLLRPEPQPLQPHQVASYAPPPQLPQVTAYTSQMPQSYIEPQQIQYVNAQQFGLHGVSQSANLMPAHMSQYVPSTLGTNSMATTGAQIGALRPVSAGTERVLENLHFSRPMQTPVDPNYRVLQPLSELPPLPHTTLQASDAQRYGVQTVLTSTASSPVITSSRAFPVVVSSATVPTVRYDDCMMCQKILPHAHSDNMIQEQGNPRALNYPDVSPVFYSLHQEDATKQQVPAAVPVTSANYISEPRAESTAGMTQFDPKLSARNPAVQAAPSQDAGTLVQPTMVTVPLSSIPTSNGVFVGQPPHTLAEDFLMYQRQQQHPYSMQTTQVLANGVSSNPQGIDASAFKNSNHPVAEPIGEYAHDVPHDYVRAIDARMQGIQLGPIAPPESIVQGKSAIPHGAVGDGIVEKPPVIIDGSPIYKSQAGGYHMGTSNAFPVPSFILEDNVVRHTEQPPPSRNVGANNVYPEVIQQPSMLLKNNLGVPIEHPVPSERFLVRPAYSGVQSPAGPPAHHPGEMLNGMVSAPYNVSSQVVLQAAASTDCVEATHEPAYTESLFSNQDPWKAIGNASAVPPTSNMLAKEHVLSGDPYVDGHVPAITSSNAAMLLEEGNLPLIHDPTFKDIYPEPAQISKGYGEEIVKRQLQAVAEGVAASVLQSPFPEKPTEFSGDHKDLPGDVIDPKNEDAPSKQSDKTSQGVPVLDDIDNLQIIKNSDLEELRELGSGTFGTVYHGKWRGSDVAIKRISDRCFVGKPSEEQRMKTDFWNEACKLSSLHHPNVVAFYGVVLDGPGGSVATVTEYMANGSLRQALQRHEKIFDRRRRLLIVMDVAFGMEYLHGKNIVHFDLKSDNLLVNLRDPQRPICKVGDLGLSKVKCQTLISGGVRGTLPWMAPELLNGSSNLVSEKVDVFSFGIVMWELLTGEEPYADLHYGAIIGGIVNNTLRPLVPESCDPQWRSLMEQCWSAEPMERPSFTEVVKRLRAMATSPTKTLPQK</sequence>
<dbReference type="Gene3D" id="1.10.510.10">
    <property type="entry name" value="Transferase(Phosphotransferase) domain 1"/>
    <property type="match status" value="1"/>
</dbReference>
<dbReference type="SMART" id="SM00666">
    <property type="entry name" value="PB1"/>
    <property type="match status" value="1"/>
</dbReference>
<evidence type="ECO:0000256" key="6">
    <source>
        <dbReference type="PROSITE-ProRule" id="PRU10141"/>
    </source>
</evidence>
<dbReference type="GO" id="GO:0004674">
    <property type="term" value="F:protein serine/threonine kinase activity"/>
    <property type="evidence" value="ECO:0007669"/>
    <property type="project" value="UniProtKB-KW"/>
</dbReference>
<reference evidence="9" key="5">
    <citation type="journal article" date="2021" name="G3 (Bethesda)">
        <title>Aegilops tauschii genome assembly Aet v5.0 features greater sequence contiguity and improved annotation.</title>
        <authorList>
            <person name="Wang L."/>
            <person name="Zhu T."/>
            <person name="Rodriguez J.C."/>
            <person name="Deal K.R."/>
            <person name="Dubcovsky J."/>
            <person name="McGuire P.E."/>
            <person name="Lux T."/>
            <person name="Spannagl M."/>
            <person name="Mayer K.F.X."/>
            <person name="Baldrich P."/>
            <person name="Meyers B.C."/>
            <person name="Huo N."/>
            <person name="Gu Y.Q."/>
            <person name="Zhou H."/>
            <person name="Devos K.M."/>
            <person name="Bennetzen J.L."/>
            <person name="Unver T."/>
            <person name="Budak H."/>
            <person name="Gulick P.J."/>
            <person name="Galiba G."/>
            <person name="Kalapos B."/>
            <person name="Nelson D.R."/>
            <person name="Li P."/>
            <person name="You F.M."/>
            <person name="Luo M.C."/>
            <person name="Dvorak J."/>
        </authorList>
    </citation>
    <scope>NUCLEOTIDE SEQUENCE [LARGE SCALE GENOMIC DNA]</scope>
    <source>
        <strain evidence="9">cv. AL8/78</strain>
    </source>
</reference>
<dbReference type="GO" id="GO:0005524">
    <property type="term" value="F:ATP binding"/>
    <property type="evidence" value="ECO:0007669"/>
    <property type="project" value="UniProtKB-UniRule"/>
</dbReference>
<dbReference type="PANTHER" id="PTHR23257">
    <property type="entry name" value="SERINE-THREONINE PROTEIN KINASE"/>
    <property type="match status" value="1"/>
</dbReference>
<dbReference type="EnsemblPlants" id="AET7Gv20369200.10">
    <property type="protein sequence ID" value="AET7Gv20369200.10"/>
    <property type="gene ID" value="AET7Gv20369200"/>
</dbReference>
<keyword evidence="1" id="KW-0723">Serine/threonine-protein kinase</keyword>
<dbReference type="InterPro" id="IPR000719">
    <property type="entry name" value="Prot_kinase_dom"/>
</dbReference>
<dbReference type="InterPro" id="IPR000270">
    <property type="entry name" value="PB1_dom"/>
</dbReference>
<feature type="region of interest" description="Disordered" evidence="7">
    <location>
        <begin position="141"/>
        <end position="180"/>
    </location>
</feature>
<reference evidence="10" key="1">
    <citation type="journal article" date="2014" name="Science">
        <title>Ancient hybridizations among the ancestral genomes of bread wheat.</title>
        <authorList>
            <consortium name="International Wheat Genome Sequencing Consortium,"/>
            <person name="Marcussen T."/>
            <person name="Sandve S.R."/>
            <person name="Heier L."/>
            <person name="Spannagl M."/>
            <person name="Pfeifer M."/>
            <person name="Jakobsen K.S."/>
            <person name="Wulff B.B."/>
            <person name="Steuernagel B."/>
            <person name="Mayer K.F."/>
            <person name="Olsen O.A."/>
        </authorList>
    </citation>
    <scope>NUCLEOTIDE SEQUENCE [LARGE SCALE GENOMIC DNA]</scope>
    <source>
        <strain evidence="10">cv. AL8/78</strain>
    </source>
</reference>
<reference evidence="9" key="4">
    <citation type="submission" date="2019-03" db="UniProtKB">
        <authorList>
            <consortium name="EnsemblPlants"/>
        </authorList>
    </citation>
    <scope>IDENTIFICATION</scope>
</reference>
<accession>A0A453QXL3</accession>
<dbReference type="PROSITE" id="PS50011">
    <property type="entry name" value="PROTEIN_KINASE_DOM"/>
    <property type="match status" value="1"/>
</dbReference>
<evidence type="ECO:0000313" key="10">
    <source>
        <dbReference type="Proteomes" id="UP000015105"/>
    </source>
</evidence>
<keyword evidence="2" id="KW-0808">Transferase</keyword>
<dbReference type="GO" id="GO:0005737">
    <property type="term" value="C:cytoplasm"/>
    <property type="evidence" value="ECO:0007669"/>
    <property type="project" value="TreeGrafter"/>
</dbReference>
<dbReference type="Pfam" id="PF07714">
    <property type="entry name" value="PK_Tyr_Ser-Thr"/>
    <property type="match status" value="1"/>
</dbReference>
<reference evidence="10" key="2">
    <citation type="journal article" date="2017" name="Nat. Plants">
        <title>The Aegilops tauschii genome reveals multiple impacts of transposons.</title>
        <authorList>
            <person name="Zhao G."/>
            <person name="Zou C."/>
            <person name="Li K."/>
            <person name="Wang K."/>
            <person name="Li T."/>
            <person name="Gao L."/>
            <person name="Zhang X."/>
            <person name="Wang H."/>
            <person name="Yang Z."/>
            <person name="Liu X."/>
            <person name="Jiang W."/>
            <person name="Mao L."/>
            <person name="Kong X."/>
            <person name="Jiao Y."/>
            <person name="Jia J."/>
        </authorList>
    </citation>
    <scope>NUCLEOTIDE SEQUENCE [LARGE SCALE GENOMIC DNA]</scope>
    <source>
        <strain evidence="10">cv. AL8/78</strain>
    </source>
</reference>
<dbReference type="FunFam" id="3.30.200.20:FF:000081">
    <property type="entry name" value="Octicosapeptide/phox/Bem1p domain kinase superfamily protein"/>
    <property type="match status" value="1"/>
</dbReference>
<dbReference type="SUPFAM" id="SSF56112">
    <property type="entry name" value="Protein kinase-like (PK-like)"/>
    <property type="match status" value="1"/>
</dbReference>
<dbReference type="InterPro" id="IPR001245">
    <property type="entry name" value="Ser-Thr/Tyr_kinase_cat_dom"/>
</dbReference>
<feature type="region of interest" description="Disordered" evidence="7">
    <location>
        <begin position="867"/>
        <end position="906"/>
    </location>
</feature>
<reference evidence="9" key="3">
    <citation type="journal article" date="2017" name="Nature">
        <title>Genome sequence of the progenitor of the wheat D genome Aegilops tauschii.</title>
        <authorList>
            <person name="Luo M.C."/>
            <person name="Gu Y.Q."/>
            <person name="Puiu D."/>
            <person name="Wang H."/>
            <person name="Twardziok S.O."/>
            <person name="Deal K.R."/>
            <person name="Huo N."/>
            <person name="Zhu T."/>
            <person name="Wang L."/>
            <person name="Wang Y."/>
            <person name="McGuire P.E."/>
            <person name="Liu S."/>
            <person name="Long H."/>
            <person name="Ramasamy R.K."/>
            <person name="Rodriguez J.C."/>
            <person name="Van S.L."/>
            <person name="Yuan L."/>
            <person name="Wang Z."/>
            <person name="Xia Z."/>
            <person name="Xiao L."/>
            <person name="Anderson O.D."/>
            <person name="Ouyang S."/>
            <person name="Liang Y."/>
            <person name="Zimin A.V."/>
            <person name="Pertea G."/>
            <person name="Qi P."/>
            <person name="Bennetzen J.L."/>
            <person name="Dai X."/>
            <person name="Dawson M.W."/>
            <person name="Muller H.G."/>
            <person name="Kugler K."/>
            <person name="Rivarola-Duarte L."/>
            <person name="Spannagl M."/>
            <person name="Mayer K.F.X."/>
            <person name="Lu F.H."/>
            <person name="Bevan M.W."/>
            <person name="Leroy P."/>
            <person name="Li P."/>
            <person name="You F.M."/>
            <person name="Sun Q."/>
            <person name="Liu Z."/>
            <person name="Lyons E."/>
            <person name="Wicker T."/>
            <person name="Salzberg S.L."/>
            <person name="Devos K.M."/>
            <person name="Dvorak J."/>
        </authorList>
    </citation>
    <scope>NUCLEOTIDE SEQUENCE [LARGE SCALE GENOMIC DNA]</scope>
    <source>
        <strain evidence="9">cv. AL8/78</strain>
    </source>
</reference>
<dbReference type="InterPro" id="IPR050167">
    <property type="entry name" value="Ser_Thr_protein_kinase"/>
</dbReference>
<evidence type="ECO:0000256" key="5">
    <source>
        <dbReference type="ARBA" id="ARBA00022840"/>
    </source>
</evidence>
<evidence type="ECO:0000256" key="4">
    <source>
        <dbReference type="ARBA" id="ARBA00022777"/>
    </source>
</evidence>
<evidence type="ECO:0000256" key="7">
    <source>
        <dbReference type="SAM" id="MobiDB-lite"/>
    </source>
</evidence>